<dbReference type="GO" id="GO:0016042">
    <property type="term" value="P:lipid catabolic process"/>
    <property type="evidence" value="ECO:0007669"/>
    <property type="project" value="UniProtKB-ARBA"/>
</dbReference>
<evidence type="ECO:0000256" key="3">
    <source>
        <dbReference type="ARBA" id="ARBA00023295"/>
    </source>
</evidence>
<sequence>MIHLDSRNFKDEYGRTLMLRGVNLGGSSKVPVQPDGATWNKAGFYDHRHVSFVGRPFPLAEADEHFNRLRNWGFTFLRFLVTWEAIEHAGPGIYDEAYLDYVRAIVEKAAEYGIQVFIDPHEDVWSRFTGGDGAPGWTLEAAGFDLTKIHATGAAILHQEYGDPFPRMVWPTNNNKLAAATMFTLFFAGNDFAPLLKVDGEPIQDYLQRHYIAAIQQVALRLRGLPNVAGYDTLNEPANGWISEPDLRKPGQSVPALIGASPTIFQSMLLGAGIPQRVDCYAVGLASFKKTGQVLLNPQAERVWWEGQADVWRQHGVWDLDSHGQPVLLKPDYFTKVNGRSVNFDEDYFKPFANRFAREIRALAPEALIFVESVPSFTNLHWGSQDETQIVHVPHWYDAVTVLKKTFLPWFTVDADTRRLVFGAANVRRDFAAQLGRLLRQADEQMNGAPTLLGEVGIPFDLDGGKAFRSADFSRQVQALDATMAALEMNCLSFTLWNYTADNTNQRGDLWNDEDFSLFSRDQQNGSHTVYDGGRALEAALRPYPMATAGQPLRLAFDIRSKRFEYTFRGDDGVVAPTEIFVPDYQYPRGLSVEVSDGSYEFDREAQVVRYIQTPGREAHTIRIRPET</sequence>
<dbReference type="InterPro" id="IPR052066">
    <property type="entry name" value="Glycosphingolipid_Hydrolases"/>
</dbReference>
<proteinExistence type="inferred from homology"/>
<feature type="domain" description="Glycoside hydrolase family 5 C-terminal" evidence="6">
    <location>
        <begin position="542"/>
        <end position="624"/>
    </location>
</feature>
<evidence type="ECO:0000256" key="4">
    <source>
        <dbReference type="RuleBase" id="RU361153"/>
    </source>
</evidence>
<protein>
    <submittedName>
        <fullName evidence="7">Endoglucanase</fullName>
    </submittedName>
</protein>
<dbReference type="PANTHER" id="PTHR31308">
    <property type="match status" value="1"/>
</dbReference>
<accession>A0A0S7BGJ9</accession>
<dbReference type="Gene3D" id="3.20.20.80">
    <property type="entry name" value="Glycosidases"/>
    <property type="match status" value="1"/>
</dbReference>
<name>A0A0S7BGJ9_9CHLR</name>
<dbReference type="Proteomes" id="UP000055060">
    <property type="component" value="Unassembled WGS sequence"/>
</dbReference>
<dbReference type="InterPro" id="IPR013780">
    <property type="entry name" value="Glyco_hydro_b"/>
</dbReference>
<organism evidence="7">
    <name type="scientific">Longilinea arvoryzae</name>
    <dbReference type="NCBI Taxonomy" id="360412"/>
    <lineage>
        <taxon>Bacteria</taxon>
        <taxon>Bacillati</taxon>
        <taxon>Chloroflexota</taxon>
        <taxon>Anaerolineae</taxon>
        <taxon>Anaerolineales</taxon>
        <taxon>Anaerolineaceae</taxon>
        <taxon>Longilinea</taxon>
    </lineage>
</organism>
<dbReference type="GO" id="GO:0008422">
    <property type="term" value="F:beta-glucosidase activity"/>
    <property type="evidence" value="ECO:0007669"/>
    <property type="project" value="TreeGrafter"/>
</dbReference>
<keyword evidence="3 4" id="KW-0326">Glycosidase</keyword>
<dbReference type="EMBL" id="DF967972">
    <property type="protein sequence ID" value="GAP12570.1"/>
    <property type="molecule type" value="Genomic_DNA"/>
</dbReference>
<dbReference type="STRING" id="360412.LARV_00306"/>
<evidence type="ECO:0000256" key="1">
    <source>
        <dbReference type="ARBA" id="ARBA00005641"/>
    </source>
</evidence>
<dbReference type="InterPro" id="IPR017853">
    <property type="entry name" value="GH"/>
</dbReference>
<feature type="domain" description="Glycoside hydrolase family 5" evidence="5">
    <location>
        <begin position="54"/>
        <end position="239"/>
    </location>
</feature>
<keyword evidence="2 4" id="KW-0378">Hydrolase</keyword>
<dbReference type="GO" id="GO:0000272">
    <property type="term" value="P:polysaccharide catabolic process"/>
    <property type="evidence" value="ECO:0007669"/>
    <property type="project" value="InterPro"/>
</dbReference>
<evidence type="ECO:0000313" key="8">
    <source>
        <dbReference type="Proteomes" id="UP000055060"/>
    </source>
</evidence>
<dbReference type="OrthoDB" id="2339329at2"/>
<gene>
    <name evidence="7" type="ORF">LARV_00306</name>
</gene>
<dbReference type="Pfam" id="PF18564">
    <property type="entry name" value="Glyco_hydro_5_C"/>
    <property type="match status" value="1"/>
</dbReference>
<dbReference type="GO" id="GO:1901136">
    <property type="term" value="P:carbohydrate derivative catabolic process"/>
    <property type="evidence" value="ECO:0007669"/>
    <property type="project" value="UniProtKB-ARBA"/>
</dbReference>
<dbReference type="SUPFAM" id="SSF51445">
    <property type="entry name" value="(Trans)glycosidases"/>
    <property type="match status" value="1"/>
</dbReference>
<evidence type="ECO:0000259" key="5">
    <source>
        <dbReference type="Pfam" id="PF00150"/>
    </source>
</evidence>
<dbReference type="Pfam" id="PF00150">
    <property type="entry name" value="Cellulase"/>
    <property type="match status" value="1"/>
</dbReference>
<evidence type="ECO:0000256" key="2">
    <source>
        <dbReference type="ARBA" id="ARBA00022801"/>
    </source>
</evidence>
<dbReference type="InterPro" id="IPR001547">
    <property type="entry name" value="Glyco_hydro_5"/>
</dbReference>
<dbReference type="PANTHER" id="PTHR31308:SF5">
    <property type="entry name" value="ERGOSTERYL-BETA-GLUCOSIDASE"/>
    <property type="match status" value="1"/>
</dbReference>
<reference evidence="7" key="1">
    <citation type="submission" date="2015-07" db="EMBL/GenBank/DDBJ databases">
        <title>Draft Genome Sequences of Anaerolinea thermolimosa IMO-1, Bellilinea caldifistulae GOMI-1, Leptolinea tardivitalis YMTK-2, Levilinea saccharolytica KIBI-1,Longilinea arvoryzae KOME-1, Previously Described as Members of the Anaerolineaceae (Chloroflexi).</title>
        <authorList>
            <person name="Sekiguchi Y."/>
            <person name="Ohashi A."/>
            <person name="Matsuura N."/>
            <person name="Tourlousse M.D."/>
        </authorList>
    </citation>
    <scope>NUCLEOTIDE SEQUENCE [LARGE SCALE GENOMIC DNA]</scope>
    <source>
        <strain evidence="7">KOME-1</strain>
    </source>
</reference>
<comment type="similarity">
    <text evidence="1 4">Belongs to the glycosyl hydrolase 5 (cellulase A) family.</text>
</comment>
<keyword evidence="8" id="KW-1185">Reference proteome</keyword>
<evidence type="ECO:0000313" key="7">
    <source>
        <dbReference type="EMBL" id="GAP12570.1"/>
    </source>
</evidence>
<dbReference type="Gene3D" id="2.60.40.1180">
    <property type="entry name" value="Golgi alpha-mannosidase II"/>
    <property type="match status" value="1"/>
</dbReference>
<evidence type="ECO:0000259" key="6">
    <source>
        <dbReference type="Pfam" id="PF18564"/>
    </source>
</evidence>
<dbReference type="AlphaFoldDB" id="A0A0S7BGJ9"/>
<dbReference type="RefSeq" id="WP_075071983.1">
    <property type="nucleotide sequence ID" value="NZ_DF967972.1"/>
</dbReference>
<dbReference type="InterPro" id="IPR041036">
    <property type="entry name" value="GH5_C"/>
</dbReference>